<dbReference type="InterPro" id="IPR017948">
    <property type="entry name" value="TGFb_CS"/>
</dbReference>
<feature type="signal peptide" evidence="8">
    <location>
        <begin position="1"/>
        <end position="22"/>
    </location>
</feature>
<protein>
    <submittedName>
        <fullName evidence="11">Growth/differentiation factor 8-like</fullName>
    </submittedName>
</protein>
<gene>
    <name evidence="11" type="primary">LOC100899503</name>
</gene>
<evidence type="ECO:0000256" key="3">
    <source>
        <dbReference type="ARBA" id="ARBA00022525"/>
    </source>
</evidence>
<dbReference type="PRINTS" id="PR00669">
    <property type="entry name" value="INHIBINA"/>
</dbReference>
<dbReference type="GO" id="GO:0008083">
    <property type="term" value="F:growth factor activity"/>
    <property type="evidence" value="ECO:0007669"/>
    <property type="project" value="UniProtKB-KW"/>
</dbReference>
<keyword evidence="3" id="KW-0964">Secreted</keyword>
<evidence type="ECO:0000256" key="4">
    <source>
        <dbReference type="ARBA" id="ARBA00023030"/>
    </source>
</evidence>
<dbReference type="SUPFAM" id="SSF57501">
    <property type="entry name" value="Cystine-knot cytokines"/>
    <property type="match status" value="1"/>
</dbReference>
<comment type="subcellular location">
    <subcellularLocation>
        <location evidence="1">Secreted</location>
    </subcellularLocation>
</comment>
<dbReference type="InterPro" id="IPR029034">
    <property type="entry name" value="Cystine-knot_cytokine"/>
</dbReference>
<organism evidence="10 11">
    <name type="scientific">Galendromus occidentalis</name>
    <name type="common">western predatory mite</name>
    <dbReference type="NCBI Taxonomy" id="34638"/>
    <lineage>
        <taxon>Eukaryota</taxon>
        <taxon>Metazoa</taxon>
        <taxon>Ecdysozoa</taxon>
        <taxon>Arthropoda</taxon>
        <taxon>Chelicerata</taxon>
        <taxon>Arachnida</taxon>
        <taxon>Acari</taxon>
        <taxon>Parasitiformes</taxon>
        <taxon>Mesostigmata</taxon>
        <taxon>Gamasina</taxon>
        <taxon>Phytoseioidea</taxon>
        <taxon>Phytoseiidae</taxon>
        <taxon>Typhlodrominae</taxon>
        <taxon>Galendromus</taxon>
    </lineage>
</organism>
<feature type="domain" description="TGF-beta family profile" evidence="9">
    <location>
        <begin position="251"/>
        <end position="385"/>
    </location>
</feature>
<evidence type="ECO:0000313" key="10">
    <source>
        <dbReference type="Proteomes" id="UP000694867"/>
    </source>
</evidence>
<dbReference type="PROSITE" id="PS00250">
    <property type="entry name" value="TGF_BETA_1"/>
    <property type="match status" value="1"/>
</dbReference>
<dbReference type="InterPro" id="IPR001839">
    <property type="entry name" value="TGF-b_C"/>
</dbReference>
<dbReference type="KEGG" id="goe:100899503"/>
<dbReference type="PANTHER" id="PTHR11848:SF119">
    <property type="entry name" value="TGF-BETA FAMILY PROFILE DOMAIN-CONTAINING PROTEIN"/>
    <property type="match status" value="1"/>
</dbReference>
<feature type="chain" id="PRO_5042509608" evidence="8">
    <location>
        <begin position="23"/>
        <end position="385"/>
    </location>
</feature>
<dbReference type="GO" id="GO:0005615">
    <property type="term" value="C:extracellular space"/>
    <property type="evidence" value="ECO:0007669"/>
    <property type="project" value="TreeGrafter"/>
</dbReference>
<dbReference type="PANTHER" id="PTHR11848">
    <property type="entry name" value="TGF-BETA FAMILY"/>
    <property type="match status" value="1"/>
</dbReference>
<dbReference type="RefSeq" id="XP_028967048.1">
    <property type="nucleotide sequence ID" value="XM_029111215.1"/>
</dbReference>
<evidence type="ECO:0000256" key="8">
    <source>
        <dbReference type="SAM" id="SignalP"/>
    </source>
</evidence>
<evidence type="ECO:0000313" key="11">
    <source>
        <dbReference type="RefSeq" id="XP_028967048.1"/>
    </source>
</evidence>
<dbReference type="CDD" id="cd13752">
    <property type="entry name" value="TGF_beta_INHB"/>
    <property type="match status" value="1"/>
</dbReference>
<reference evidence="11" key="1">
    <citation type="submission" date="2025-08" db="UniProtKB">
        <authorList>
            <consortium name="RefSeq"/>
        </authorList>
    </citation>
    <scope>IDENTIFICATION</scope>
</reference>
<feature type="compositionally biased region" description="Polar residues" evidence="7">
    <location>
        <begin position="258"/>
        <end position="267"/>
    </location>
</feature>
<feature type="region of interest" description="Disordered" evidence="7">
    <location>
        <begin position="251"/>
        <end position="272"/>
    </location>
</feature>
<proteinExistence type="inferred from homology"/>
<keyword evidence="8" id="KW-0732">Signal</keyword>
<comment type="similarity">
    <text evidence="2 6">Belongs to the TGF-beta family.</text>
</comment>
<evidence type="ECO:0000256" key="2">
    <source>
        <dbReference type="ARBA" id="ARBA00006656"/>
    </source>
</evidence>
<dbReference type="InterPro" id="IPR015615">
    <property type="entry name" value="TGF-beta-rel"/>
</dbReference>
<evidence type="ECO:0000256" key="6">
    <source>
        <dbReference type="RuleBase" id="RU000354"/>
    </source>
</evidence>
<dbReference type="AlphaFoldDB" id="A0AAJ7SFN7"/>
<dbReference type="Gene3D" id="2.10.90.10">
    <property type="entry name" value="Cystine-knot cytokines"/>
    <property type="match status" value="1"/>
</dbReference>
<dbReference type="GeneID" id="100899503"/>
<dbReference type="PROSITE" id="PS51362">
    <property type="entry name" value="TGF_BETA_2"/>
    <property type="match status" value="1"/>
</dbReference>
<sequence>MCFPRPRIGLAFALLFAVGAAAEQNATNENHAKNWEPQRAYEISDAILLDYVKTQMLRGLGLREPPRVRRAAVVRNHEYERVYEEYRRRLEEDDLLDDAEDLQSSSGLQRLYTIRSSGMSGPYTEENDGVVQRIRFRIPESTSQNLVSARLRLRLNRRLQPHTCSVKVYKLDEEDQLDYLVADLHTLPAETTSRSHSTRYRKVIDLTSSMKGWLRSSGTVEFRVWQSRRGCLRGLPTFDLMAREVSASLSRSKRSLSTRGNRVTPNSDKLGATRRMCSGENDKACCMRSLNVSVADFGWDEWIIEPKTFQANFCRGQCLYKHGHFASSHAALQSKISRILGHKTVPRPCCAPTKLKALPVMYQDSQGVMHFGRIPKMIVKECACS</sequence>
<keyword evidence="10" id="KW-1185">Reference proteome</keyword>
<name>A0AAJ7SFN7_9ACAR</name>
<evidence type="ECO:0000256" key="1">
    <source>
        <dbReference type="ARBA" id="ARBA00004613"/>
    </source>
</evidence>
<evidence type="ECO:0000256" key="5">
    <source>
        <dbReference type="ARBA" id="ARBA00023157"/>
    </source>
</evidence>
<accession>A0AAJ7SFN7</accession>
<keyword evidence="4 6" id="KW-0339">Growth factor</keyword>
<evidence type="ECO:0000259" key="9">
    <source>
        <dbReference type="PROSITE" id="PS51362"/>
    </source>
</evidence>
<dbReference type="Proteomes" id="UP000694867">
    <property type="component" value="Unplaced"/>
</dbReference>
<evidence type="ECO:0000256" key="7">
    <source>
        <dbReference type="SAM" id="MobiDB-lite"/>
    </source>
</evidence>
<dbReference type="Gene3D" id="2.60.120.970">
    <property type="match status" value="1"/>
</dbReference>
<dbReference type="Pfam" id="PF00019">
    <property type="entry name" value="TGF_beta"/>
    <property type="match status" value="1"/>
</dbReference>
<keyword evidence="5" id="KW-1015">Disulfide bond</keyword>
<dbReference type="GO" id="GO:0005125">
    <property type="term" value="F:cytokine activity"/>
    <property type="evidence" value="ECO:0007669"/>
    <property type="project" value="TreeGrafter"/>
</dbReference>
<dbReference type="SMART" id="SM00204">
    <property type="entry name" value="TGFB"/>
    <property type="match status" value="1"/>
</dbReference>